<accession>A0ABR4KN52</accession>
<evidence type="ECO:0000313" key="1">
    <source>
        <dbReference type="EMBL" id="KAL2853701.1"/>
    </source>
</evidence>
<keyword evidence="2" id="KW-1185">Reference proteome</keyword>
<dbReference type="Proteomes" id="UP001610444">
    <property type="component" value="Unassembled WGS sequence"/>
</dbReference>
<dbReference type="RefSeq" id="XP_070901067.1">
    <property type="nucleotide sequence ID" value="XM_071049218.1"/>
</dbReference>
<proteinExistence type="predicted"/>
<gene>
    <name evidence="1" type="ORF">BJX68DRAFT_45949</name>
</gene>
<dbReference type="GeneID" id="98164382"/>
<sequence>MCSHLGRMPKQPEYGVQPPICSSYWQSFLFHFWKNDINPNCRASEGYRIPSPRSTLRVPSGRGSRPHKLWGIQTGANLSLRVKQVKSPNSPIRLSDPPVRIRQAYDHYELAYIFRVLLVAPAFAAKLLDMDMIFRHHGSDSNSHHRRLS</sequence>
<dbReference type="EMBL" id="JBFXLR010000013">
    <property type="protein sequence ID" value="KAL2853701.1"/>
    <property type="molecule type" value="Genomic_DNA"/>
</dbReference>
<protein>
    <submittedName>
        <fullName evidence="1">Uncharacterized protein</fullName>
    </submittedName>
</protein>
<reference evidence="1 2" key="1">
    <citation type="submission" date="2024-07" db="EMBL/GenBank/DDBJ databases">
        <title>Section-level genome sequencing and comparative genomics of Aspergillus sections Usti and Cavernicolus.</title>
        <authorList>
            <consortium name="Lawrence Berkeley National Laboratory"/>
            <person name="Nybo J.L."/>
            <person name="Vesth T.C."/>
            <person name="Theobald S."/>
            <person name="Frisvad J.C."/>
            <person name="Larsen T.O."/>
            <person name="Kjaerboelling I."/>
            <person name="Rothschild-Mancinelli K."/>
            <person name="Lyhne E.K."/>
            <person name="Kogle M.E."/>
            <person name="Barry K."/>
            <person name="Clum A."/>
            <person name="Na H."/>
            <person name="Ledsgaard L."/>
            <person name="Lin J."/>
            <person name="Lipzen A."/>
            <person name="Kuo A."/>
            <person name="Riley R."/>
            <person name="Mondo S."/>
            <person name="LaButti K."/>
            <person name="Haridas S."/>
            <person name="Pangalinan J."/>
            <person name="Salamov A.A."/>
            <person name="Simmons B.A."/>
            <person name="Magnuson J.K."/>
            <person name="Chen J."/>
            <person name="Drula E."/>
            <person name="Henrissat B."/>
            <person name="Wiebenga A."/>
            <person name="Lubbers R.J."/>
            <person name="Gomes A.C."/>
            <person name="Macurrencykelacurrency M.R."/>
            <person name="Stajich J."/>
            <person name="Grigoriev I.V."/>
            <person name="Mortensen U.H."/>
            <person name="De vries R.P."/>
            <person name="Baker S.E."/>
            <person name="Andersen M.R."/>
        </authorList>
    </citation>
    <scope>NUCLEOTIDE SEQUENCE [LARGE SCALE GENOMIC DNA]</scope>
    <source>
        <strain evidence="1 2">CBS 756.74</strain>
    </source>
</reference>
<name>A0ABR4KN52_9EURO</name>
<comment type="caution">
    <text evidence="1">The sequence shown here is derived from an EMBL/GenBank/DDBJ whole genome shotgun (WGS) entry which is preliminary data.</text>
</comment>
<organism evidence="1 2">
    <name type="scientific">Aspergillus pseudodeflectus</name>
    <dbReference type="NCBI Taxonomy" id="176178"/>
    <lineage>
        <taxon>Eukaryota</taxon>
        <taxon>Fungi</taxon>
        <taxon>Dikarya</taxon>
        <taxon>Ascomycota</taxon>
        <taxon>Pezizomycotina</taxon>
        <taxon>Eurotiomycetes</taxon>
        <taxon>Eurotiomycetidae</taxon>
        <taxon>Eurotiales</taxon>
        <taxon>Aspergillaceae</taxon>
        <taxon>Aspergillus</taxon>
        <taxon>Aspergillus subgen. Nidulantes</taxon>
    </lineage>
</organism>
<evidence type="ECO:0000313" key="2">
    <source>
        <dbReference type="Proteomes" id="UP001610444"/>
    </source>
</evidence>